<proteinExistence type="predicted"/>
<dbReference type="AlphaFoldDB" id="A0A4D6NFU2"/>
<accession>A0A4D6NFU2</accession>
<keyword evidence="3" id="KW-1185">Reference proteome</keyword>
<dbReference type="EMBL" id="CP039354">
    <property type="protein sequence ID" value="QCE11584.1"/>
    <property type="molecule type" value="Genomic_DNA"/>
</dbReference>
<organism evidence="2 3">
    <name type="scientific">Vigna unguiculata</name>
    <name type="common">Cowpea</name>
    <dbReference type="NCBI Taxonomy" id="3917"/>
    <lineage>
        <taxon>Eukaryota</taxon>
        <taxon>Viridiplantae</taxon>
        <taxon>Streptophyta</taxon>
        <taxon>Embryophyta</taxon>
        <taxon>Tracheophyta</taxon>
        <taxon>Spermatophyta</taxon>
        <taxon>Magnoliopsida</taxon>
        <taxon>eudicotyledons</taxon>
        <taxon>Gunneridae</taxon>
        <taxon>Pentapetalae</taxon>
        <taxon>rosids</taxon>
        <taxon>fabids</taxon>
        <taxon>Fabales</taxon>
        <taxon>Fabaceae</taxon>
        <taxon>Papilionoideae</taxon>
        <taxon>50 kb inversion clade</taxon>
        <taxon>NPAAA clade</taxon>
        <taxon>indigoferoid/millettioid clade</taxon>
        <taxon>Phaseoleae</taxon>
        <taxon>Vigna</taxon>
    </lineage>
</organism>
<sequence>MLWLYASLDPPATSSTPVYRIHDHRQTQADKEHVRKTSYGPHFVTPGGVSNTNIVRNVPRLPNSLAITEEGNLSGSIRTSHNTHTHIGNTRQPDQQLKGSSCSSTILSHHSRDVILSHNSRNATCLTPISSYKSRDTFRAITQGTSNKPIFKVSPKHCRSCTSKENKASTSALSPDAAPEPPSETRFQTAWQGTRAAKHQAPRSTLTL</sequence>
<feature type="region of interest" description="Disordered" evidence="1">
    <location>
        <begin position="73"/>
        <end position="103"/>
    </location>
</feature>
<evidence type="ECO:0000313" key="2">
    <source>
        <dbReference type="EMBL" id="QCE11584.1"/>
    </source>
</evidence>
<dbReference type="Proteomes" id="UP000501690">
    <property type="component" value="Linkage Group LG10"/>
</dbReference>
<evidence type="ECO:0000313" key="3">
    <source>
        <dbReference type="Proteomes" id="UP000501690"/>
    </source>
</evidence>
<feature type="region of interest" description="Disordered" evidence="1">
    <location>
        <begin position="162"/>
        <end position="208"/>
    </location>
</feature>
<reference evidence="2 3" key="1">
    <citation type="submission" date="2019-04" db="EMBL/GenBank/DDBJ databases">
        <title>An improved genome assembly and genetic linkage map for asparagus bean, Vigna unguiculata ssp. sesquipedialis.</title>
        <authorList>
            <person name="Xia Q."/>
            <person name="Zhang R."/>
            <person name="Dong Y."/>
        </authorList>
    </citation>
    <scope>NUCLEOTIDE SEQUENCE [LARGE SCALE GENOMIC DNA]</scope>
    <source>
        <tissue evidence="2">Leaf</tissue>
    </source>
</reference>
<name>A0A4D6NFU2_VIGUN</name>
<feature type="compositionally biased region" description="Polar residues" evidence="1">
    <location>
        <begin position="73"/>
        <end position="99"/>
    </location>
</feature>
<evidence type="ECO:0000256" key="1">
    <source>
        <dbReference type="SAM" id="MobiDB-lite"/>
    </source>
</evidence>
<protein>
    <submittedName>
        <fullName evidence="2">Uncharacterized protein</fullName>
    </submittedName>
</protein>
<gene>
    <name evidence="2" type="ORF">DEO72_LG10g2817</name>
</gene>